<dbReference type="AlphaFoldDB" id="A0A3L6SS63"/>
<keyword evidence="2" id="KW-0143">Chaperone</keyword>
<reference evidence="4" key="1">
    <citation type="journal article" date="2019" name="Nat. Commun.">
        <title>The genome of broomcorn millet.</title>
        <authorList>
            <person name="Zou C."/>
            <person name="Miki D."/>
            <person name="Li D."/>
            <person name="Tang Q."/>
            <person name="Xiao L."/>
            <person name="Rajput S."/>
            <person name="Deng P."/>
            <person name="Jia W."/>
            <person name="Huang R."/>
            <person name="Zhang M."/>
            <person name="Sun Y."/>
            <person name="Hu J."/>
            <person name="Fu X."/>
            <person name="Schnable P.S."/>
            <person name="Li F."/>
            <person name="Zhang H."/>
            <person name="Feng B."/>
            <person name="Zhu X."/>
            <person name="Liu R."/>
            <person name="Schnable J.C."/>
            <person name="Zhu J.-K."/>
            <person name="Zhang H."/>
        </authorList>
    </citation>
    <scope>NUCLEOTIDE SEQUENCE [LARGE SCALE GENOMIC DNA]</scope>
</reference>
<comment type="similarity">
    <text evidence="1">Belongs to the heat shock protein 90 family.</text>
</comment>
<organism evidence="3 4">
    <name type="scientific">Panicum miliaceum</name>
    <name type="common">Proso millet</name>
    <name type="synonym">Broomcorn millet</name>
    <dbReference type="NCBI Taxonomy" id="4540"/>
    <lineage>
        <taxon>Eukaryota</taxon>
        <taxon>Viridiplantae</taxon>
        <taxon>Streptophyta</taxon>
        <taxon>Embryophyta</taxon>
        <taxon>Tracheophyta</taxon>
        <taxon>Spermatophyta</taxon>
        <taxon>Magnoliopsida</taxon>
        <taxon>Liliopsida</taxon>
        <taxon>Poales</taxon>
        <taxon>Poaceae</taxon>
        <taxon>PACMAD clade</taxon>
        <taxon>Panicoideae</taxon>
        <taxon>Panicodae</taxon>
        <taxon>Paniceae</taxon>
        <taxon>Panicinae</taxon>
        <taxon>Panicum</taxon>
        <taxon>Panicum sect. Panicum</taxon>
    </lineage>
</organism>
<dbReference type="SUPFAM" id="SSF54211">
    <property type="entry name" value="Ribosomal protein S5 domain 2-like"/>
    <property type="match status" value="1"/>
</dbReference>
<proteinExistence type="inferred from homology"/>
<dbReference type="GO" id="GO:0140662">
    <property type="term" value="F:ATP-dependent protein folding chaperone"/>
    <property type="evidence" value="ECO:0007669"/>
    <property type="project" value="InterPro"/>
</dbReference>
<evidence type="ECO:0000256" key="1">
    <source>
        <dbReference type="ARBA" id="ARBA00008239"/>
    </source>
</evidence>
<dbReference type="InterPro" id="IPR037196">
    <property type="entry name" value="HSP90_C"/>
</dbReference>
<dbReference type="GO" id="GO:0051082">
    <property type="term" value="F:unfolded protein binding"/>
    <property type="evidence" value="ECO:0007669"/>
    <property type="project" value="InterPro"/>
</dbReference>
<comment type="caution">
    <text evidence="3">The sequence shown here is derived from an EMBL/GenBank/DDBJ whole genome shotgun (WGS) entry which is preliminary data.</text>
</comment>
<dbReference type="PANTHER" id="PTHR11528">
    <property type="entry name" value="HEAT SHOCK PROTEIN 90 FAMILY MEMBER"/>
    <property type="match status" value="1"/>
</dbReference>
<dbReference type="GO" id="GO:0005524">
    <property type="term" value="F:ATP binding"/>
    <property type="evidence" value="ECO:0007669"/>
    <property type="project" value="InterPro"/>
</dbReference>
<dbReference type="OrthoDB" id="1685038at2759"/>
<dbReference type="Gene3D" id="3.40.50.11260">
    <property type="match status" value="1"/>
</dbReference>
<evidence type="ECO:0000313" key="3">
    <source>
        <dbReference type="EMBL" id="RLN24920.1"/>
    </source>
</evidence>
<dbReference type="SUPFAM" id="SSF110942">
    <property type="entry name" value="HSP90 C-terminal domain"/>
    <property type="match status" value="1"/>
</dbReference>
<dbReference type="GO" id="GO:0016887">
    <property type="term" value="F:ATP hydrolysis activity"/>
    <property type="evidence" value="ECO:0007669"/>
    <property type="project" value="InterPro"/>
</dbReference>
<dbReference type="Gene3D" id="1.20.120.790">
    <property type="entry name" value="Heat shock protein 90, C-terminal domain"/>
    <property type="match status" value="1"/>
</dbReference>
<gene>
    <name evidence="3" type="ORF">C2845_PM07G23690</name>
</gene>
<evidence type="ECO:0000256" key="2">
    <source>
        <dbReference type="ARBA" id="ARBA00023186"/>
    </source>
</evidence>
<name>A0A3L6SS63_PANMI</name>
<protein>
    <submittedName>
        <fullName evidence="3">Heat shock protein 90-3-like</fullName>
    </submittedName>
</protein>
<accession>A0A3L6SS63</accession>
<dbReference type="Pfam" id="PF00183">
    <property type="entry name" value="HSP90"/>
    <property type="match status" value="2"/>
</dbReference>
<keyword evidence="4" id="KW-1185">Reference proteome</keyword>
<dbReference type="EMBL" id="PQIB02000004">
    <property type="protein sequence ID" value="RLN24920.1"/>
    <property type="molecule type" value="Genomic_DNA"/>
</dbReference>
<evidence type="ECO:0000313" key="4">
    <source>
        <dbReference type="Proteomes" id="UP000275267"/>
    </source>
</evidence>
<dbReference type="Proteomes" id="UP000275267">
    <property type="component" value="Unassembled WGS sequence"/>
</dbReference>
<dbReference type="STRING" id="4540.A0A3L6SS63"/>
<dbReference type="InterPro" id="IPR001404">
    <property type="entry name" value="Hsp90_fam"/>
</dbReference>
<dbReference type="InterPro" id="IPR020568">
    <property type="entry name" value="Ribosomal_Su5_D2-typ_SF"/>
</dbReference>
<sequence>MKSGDELTSLKDYVTRMEEGQNDICYITGKSKKVVENSPFLEKLKKRGYEEFEGSLPPRSVRSLMTLRTRRRGRRSSRRSLRGLCKVIKEVLGDKVEKMVVSGRVVDFPCYLITGEVRLDGQHGEDHEGAGIEGLQHSGLYVKQEDNGDQSGEHHHG</sequence>